<name>A0A6A6MLB8_HEVBR</name>
<sequence length="95" mass="11061">MDKAEDSCERKNFYSREKFLNALKSYPRFGTDGSVDESKREIAAFFAHVTHETSHFCYVEEKGSRPPGNYCDEENTKYPCNPRKVTMAADQFNYQ</sequence>
<organism evidence="4 5">
    <name type="scientific">Hevea brasiliensis</name>
    <name type="common">Para rubber tree</name>
    <name type="synonym">Siphonia brasiliensis</name>
    <dbReference type="NCBI Taxonomy" id="3981"/>
    <lineage>
        <taxon>Eukaryota</taxon>
        <taxon>Viridiplantae</taxon>
        <taxon>Streptophyta</taxon>
        <taxon>Embryophyta</taxon>
        <taxon>Tracheophyta</taxon>
        <taxon>Spermatophyta</taxon>
        <taxon>Magnoliopsida</taxon>
        <taxon>eudicotyledons</taxon>
        <taxon>Gunneridae</taxon>
        <taxon>Pentapetalae</taxon>
        <taxon>rosids</taxon>
        <taxon>fabids</taxon>
        <taxon>Malpighiales</taxon>
        <taxon>Euphorbiaceae</taxon>
        <taxon>Crotonoideae</taxon>
        <taxon>Micrandreae</taxon>
        <taxon>Hevea</taxon>
    </lineage>
</organism>
<evidence type="ECO:0000256" key="2">
    <source>
        <dbReference type="ARBA" id="ARBA00022669"/>
    </source>
</evidence>
<dbReference type="Proteomes" id="UP000467840">
    <property type="component" value="Chromosome 15"/>
</dbReference>
<dbReference type="CDD" id="cd00325">
    <property type="entry name" value="chitinase_GH19"/>
    <property type="match status" value="1"/>
</dbReference>
<proteinExistence type="inferred from homology"/>
<dbReference type="PROSITE" id="PS00773">
    <property type="entry name" value="CHITINASE_19_1"/>
    <property type="match status" value="1"/>
</dbReference>
<comment type="similarity">
    <text evidence="1">Belongs to the glycosyl hydrolase 19 family. Chitinase class I subfamily.</text>
</comment>
<accession>A0A6A6MLB8</accession>
<dbReference type="InterPro" id="IPR023346">
    <property type="entry name" value="Lysozyme-like_dom_sf"/>
</dbReference>
<keyword evidence="2" id="KW-0147">Chitin-binding</keyword>
<protein>
    <recommendedName>
        <fullName evidence="3">Glycoside hydrolase family 19 catalytic domain-containing protein</fullName>
    </recommendedName>
</protein>
<comment type="caution">
    <text evidence="4">The sequence shown here is derived from an EMBL/GenBank/DDBJ whole genome shotgun (WGS) entry which is preliminary data.</text>
</comment>
<keyword evidence="5" id="KW-1185">Reference proteome</keyword>
<evidence type="ECO:0000313" key="4">
    <source>
        <dbReference type="EMBL" id="KAF2314074.1"/>
    </source>
</evidence>
<dbReference type="GO" id="GO:0006032">
    <property type="term" value="P:chitin catabolic process"/>
    <property type="evidence" value="ECO:0007669"/>
    <property type="project" value="InterPro"/>
</dbReference>
<evidence type="ECO:0000313" key="5">
    <source>
        <dbReference type="Proteomes" id="UP000467840"/>
    </source>
</evidence>
<dbReference type="GO" id="GO:0008061">
    <property type="term" value="F:chitin binding"/>
    <property type="evidence" value="ECO:0007669"/>
    <property type="project" value="UniProtKB-KW"/>
</dbReference>
<evidence type="ECO:0000259" key="3">
    <source>
        <dbReference type="PROSITE" id="PS00773"/>
    </source>
</evidence>
<feature type="domain" description="Glycoside hydrolase family 19 catalytic" evidence="3">
    <location>
        <begin position="8"/>
        <end position="30"/>
    </location>
</feature>
<dbReference type="PANTHER" id="PTHR22595">
    <property type="entry name" value="CHITINASE-RELATED"/>
    <property type="match status" value="1"/>
</dbReference>
<dbReference type="EMBL" id="JAAGAX010000005">
    <property type="protein sequence ID" value="KAF2314074.1"/>
    <property type="molecule type" value="Genomic_DNA"/>
</dbReference>
<dbReference type="InterPro" id="IPR000726">
    <property type="entry name" value="Glyco_hydro_19_cat"/>
</dbReference>
<dbReference type="Gene3D" id="1.10.530.10">
    <property type="match status" value="1"/>
</dbReference>
<dbReference type="Pfam" id="PF00182">
    <property type="entry name" value="Glyco_hydro_19"/>
    <property type="match status" value="1"/>
</dbReference>
<dbReference type="SUPFAM" id="SSF53955">
    <property type="entry name" value="Lysozyme-like"/>
    <property type="match status" value="1"/>
</dbReference>
<reference evidence="4 5" key="1">
    <citation type="journal article" date="2020" name="Mol. Plant">
        <title>The Chromosome-Based Rubber Tree Genome Provides New Insights into Spurge Genome Evolution and Rubber Biosynthesis.</title>
        <authorList>
            <person name="Liu J."/>
            <person name="Shi C."/>
            <person name="Shi C.C."/>
            <person name="Li W."/>
            <person name="Zhang Q.J."/>
            <person name="Zhang Y."/>
            <person name="Li K."/>
            <person name="Lu H.F."/>
            <person name="Shi C."/>
            <person name="Zhu S.T."/>
            <person name="Xiao Z.Y."/>
            <person name="Nan H."/>
            <person name="Yue Y."/>
            <person name="Zhu X.G."/>
            <person name="Wu Y."/>
            <person name="Hong X.N."/>
            <person name="Fan G.Y."/>
            <person name="Tong Y."/>
            <person name="Zhang D."/>
            <person name="Mao C.L."/>
            <person name="Liu Y.L."/>
            <person name="Hao S.J."/>
            <person name="Liu W.Q."/>
            <person name="Lv M.Q."/>
            <person name="Zhang H.B."/>
            <person name="Liu Y."/>
            <person name="Hu-Tang G.R."/>
            <person name="Wang J.P."/>
            <person name="Wang J.H."/>
            <person name="Sun Y.H."/>
            <person name="Ni S.B."/>
            <person name="Chen W.B."/>
            <person name="Zhang X.C."/>
            <person name="Jiao Y.N."/>
            <person name="Eichler E.E."/>
            <person name="Li G.H."/>
            <person name="Liu X."/>
            <person name="Gao L.Z."/>
        </authorList>
    </citation>
    <scope>NUCLEOTIDE SEQUENCE [LARGE SCALE GENOMIC DNA]</scope>
    <source>
        <strain evidence="5">cv. GT1</strain>
        <tissue evidence="4">Leaf</tissue>
    </source>
</reference>
<dbReference type="GO" id="GO:0004568">
    <property type="term" value="F:chitinase activity"/>
    <property type="evidence" value="ECO:0007669"/>
    <property type="project" value="InterPro"/>
</dbReference>
<dbReference type="AlphaFoldDB" id="A0A6A6MLB8"/>
<dbReference type="GO" id="GO:0016998">
    <property type="term" value="P:cell wall macromolecule catabolic process"/>
    <property type="evidence" value="ECO:0007669"/>
    <property type="project" value="InterPro"/>
</dbReference>
<evidence type="ECO:0000256" key="1">
    <source>
        <dbReference type="ARBA" id="ARBA00009373"/>
    </source>
</evidence>
<dbReference type="PANTHER" id="PTHR22595:SF193">
    <property type="entry name" value="ENDOCHITINASE EP3"/>
    <property type="match status" value="1"/>
</dbReference>
<gene>
    <name evidence="4" type="ORF">GH714_021966</name>
</gene>